<dbReference type="InterPro" id="IPR018247">
    <property type="entry name" value="EF_Hand_1_Ca_BS"/>
</dbReference>
<dbReference type="SMART" id="SM00054">
    <property type="entry name" value="EFh"/>
    <property type="match status" value="2"/>
</dbReference>
<dbReference type="SUPFAM" id="SSF47473">
    <property type="entry name" value="EF-hand"/>
    <property type="match status" value="1"/>
</dbReference>
<evidence type="ECO:0000256" key="3">
    <source>
        <dbReference type="SAM" id="Coils"/>
    </source>
</evidence>
<dbReference type="Pfam" id="PF13499">
    <property type="entry name" value="EF-hand_7"/>
    <property type="match status" value="1"/>
</dbReference>
<dbReference type="PANTHER" id="PTHR19237:SF20">
    <property type="entry name" value="NUCLEOBINDIN 1"/>
    <property type="match status" value="1"/>
</dbReference>
<dbReference type="GO" id="GO:0070062">
    <property type="term" value="C:extracellular exosome"/>
    <property type="evidence" value="ECO:0007669"/>
    <property type="project" value="TreeGrafter"/>
</dbReference>
<keyword evidence="2" id="KW-0106">Calcium</keyword>
<dbReference type="PROSITE" id="PS50222">
    <property type="entry name" value="EF_HAND_2"/>
    <property type="match status" value="1"/>
</dbReference>
<evidence type="ECO:0000313" key="5">
    <source>
        <dbReference type="EMBL" id="EGG11472.1"/>
    </source>
</evidence>
<dbReference type="KEGG" id="mlr:MELLADRAFT_115270"/>
<dbReference type="GO" id="GO:0005793">
    <property type="term" value="C:endoplasmic reticulum-Golgi intermediate compartment"/>
    <property type="evidence" value="ECO:0007669"/>
    <property type="project" value="TreeGrafter"/>
</dbReference>
<keyword evidence="6" id="KW-1185">Reference proteome</keyword>
<dbReference type="InterPro" id="IPR002048">
    <property type="entry name" value="EF_hand_dom"/>
</dbReference>
<sequence length="286" mass="33109">MKFWNSNQTPIPILIVSFQFTVHKLMGHGSHESNPNQDFLSAHMDSEHHIQGFDMASAFHLHDLNRDNILEAEEILKLYGVDHETALDQSTSVKHHDSKAERILSEVMEKLDINKDGIITKSEFVAITSKDGLPSFSDIPGLGHHYDEEGEYFLHHEESHHGTPETQTEESYAHPEDIKHFSHHQEIEAKEEELDRIAQGLPESEQTIFFKKQQAKHAQEEEERAKRVEAARQQALKYGDLRGEAERRGDWGKDGLGLRRPKDKADRLRKNVPYKYKIRKSFWGEF</sequence>
<dbReference type="PANTHER" id="PTHR19237">
    <property type="entry name" value="NUCLEOBINDIN"/>
    <property type="match status" value="1"/>
</dbReference>
<protein>
    <recommendedName>
        <fullName evidence="4">EF-hand domain-containing protein</fullName>
    </recommendedName>
</protein>
<dbReference type="AlphaFoldDB" id="F4R8E8"/>
<dbReference type="STRING" id="747676.F4R8E8"/>
<evidence type="ECO:0000259" key="4">
    <source>
        <dbReference type="PROSITE" id="PS50222"/>
    </source>
</evidence>
<dbReference type="Proteomes" id="UP000001072">
    <property type="component" value="Unassembled WGS sequence"/>
</dbReference>
<dbReference type="VEuPathDB" id="FungiDB:MELLADRAFT_115270"/>
<gene>
    <name evidence="5" type="ORF">MELLADRAFT_115270</name>
</gene>
<dbReference type="GeneID" id="18925554"/>
<reference evidence="6" key="1">
    <citation type="journal article" date="2011" name="Proc. Natl. Acad. Sci. U.S.A.">
        <title>Obligate biotrophy features unraveled by the genomic analysis of rust fungi.</title>
        <authorList>
            <person name="Duplessis S."/>
            <person name="Cuomo C.A."/>
            <person name="Lin Y.-C."/>
            <person name="Aerts A."/>
            <person name="Tisserant E."/>
            <person name="Veneault-Fourrey C."/>
            <person name="Joly D.L."/>
            <person name="Hacquard S."/>
            <person name="Amselem J."/>
            <person name="Cantarel B.L."/>
            <person name="Chiu R."/>
            <person name="Coutinho P.M."/>
            <person name="Feau N."/>
            <person name="Field M."/>
            <person name="Frey P."/>
            <person name="Gelhaye E."/>
            <person name="Goldberg J."/>
            <person name="Grabherr M.G."/>
            <person name="Kodira C.D."/>
            <person name="Kohler A."/>
            <person name="Kuees U."/>
            <person name="Lindquist E.A."/>
            <person name="Lucas S.M."/>
            <person name="Mago R."/>
            <person name="Mauceli E."/>
            <person name="Morin E."/>
            <person name="Murat C."/>
            <person name="Pangilinan J.L."/>
            <person name="Park R."/>
            <person name="Pearson M."/>
            <person name="Quesneville H."/>
            <person name="Rouhier N."/>
            <person name="Sakthikumar S."/>
            <person name="Salamov A.A."/>
            <person name="Schmutz J."/>
            <person name="Selles B."/>
            <person name="Shapiro H."/>
            <person name="Tanguay P."/>
            <person name="Tuskan G.A."/>
            <person name="Henrissat B."/>
            <person name="Van de Peer Y."/>
            <person name="Rouze P."/>
            <person name="Ellis J.G."/>
            <person name="Dodds P.N."/>
            <person name="Schein J.E."/>
            <person name="Zhong S."/>
            <person name="Hamelin R.C."/>
            <person name="Grigoriev I.V."/>
            <person name="Szabo L.J."/>
            <person name="Martin F."/>
        </authorList>
    </citation>
    <scope>NUCLEOTIDE SEQUENCE [LARGE SCALE GENOMIC DNA]</scope>
    <source>
        <strain evidence="6">98AG31 / pathotype 3-4-7</strain>
    </source>
</reference>
<dbReference type="EMBL" id="GL883092">
    <property type="protein sequence ID" value="EGG11472.1"/>
    <property type="molecule type" value="Genomic_DNA"/>
</dbReference>
<proteinExistence type="predicted"/>
<dbReference type="RefSeq" id="XP_007405107.1">
    <property type="nucleotide sequence ID" value="XM_007405045.1"/>
</dbReference>
<feature type="domain" description="EF-hand" evidence="4">
    <location>
        <begin position="99"/>
        <end position="134"/>
    </location>
</feature>
<organism evidence="6">
    <name type="scientific">Melampsora larici-populina (strain 98AG31 / pathotype 3-4-7)</name>
    <name type="common">Poplar leaf rust fungus</name>
    <dbReference type="NCBI Taxonomy" id="747676"/>
    <lineage>
        <taxon>Eukaryota</taxon>
        <taxon>Fungi</taxon>
        <taxon>Dikarya</taxon>
        <taxon>Basidiomycota</taxon>
        <taxon>Pucciniomycotina</taxon>
        <taxon>Pucciniomycetes</taxon>
        <taxon>Pucciniales</taxon>
        <taxon>Melampsoraceae</taxon>
        <taxon>Melampsora</taxon>
    </lineage>
</organism>
<dbReference type="InterPro" id="IPR040250">
    <property type="entry name" value="Nucleobindin"/>
</dbReference>
<dbReference type="InterPro" id="IPR011992">
    <property type="entry name" value="EF-hand-dom_pair"/>
</dbReference>
<dbReference type="OrthoDB" id="289247at2759"/>
<evidence type="ECO:0000256" key="1">
    <source>
        <dbReference type="ARBA" id="ARBA00022729"/>
    </source>
</evidence>
<dbReference type="PROSITE" id="PS00018">
    <property type="entry name" value="EF_HAND_1"/>
    <property type="match status" value="2"/>
</dbReference>
<dbReference type="GO" id="GO:0005509">
    <property type="term" value="F:calcium ion binding"/>
    <property type="evidence" value="ECO:0007669"/>
    <property type="project" value="InterPro"/>
</dbReference>
<keyword evidence="1" id="KW-0732">Signal</keyword>
<name>F4R8E8_MELLP</name>
<dbReference type="HOGENOM" id="CLU_060583_0_0_1"/>
<feature type="coiled-coil region" evidence="3">
    <location>
        <begin position="211"/>
        <end position="238"/>
    </location>
</feature>
<accession>F4R8E8</accession>
<dbReference type="FunCoup" id="F4R8E8">
    <property type="interactions" value="95"/>
</dbReference>
<keyword evidence="3" id="KW-0175">Coiled coil</keyword>
<dbReference type="InParanoid" id="F4R8E8"/>
<evidence type="ECO:0000256" key="2">
    <source>
        <dbReference type="ARBA" id="ARBA00022837"/>
    </source>
</evidence>
<evidence type="ECO:0000313" key="6">
    <source>
        <dbReference type="Proteomes" id="UP000001072"/>
    </source>
</evidence>
<dbReference type="Gene3D" id="1.10.238.10">
    <property type="entry name" value="EF-hand"/>
    <property type="match status" value="1"/>
</dbReference>
<dbReference type="eggNOG" id="ENOG502QRFY">
    <property type="taxonomic scope" value="Eukaryota"/>
</dbReference>